<feature type="transmembrane region" description="Helical" evidence="2">
    <location>
        <begin position="5"/>
        <end position="26"/>
    </location>
</feature>
<keyword evidence="2" id="KW-1133">Transmembrane helix</keyword>
<evidence type="ECO:0000256" key="1">
    <source>
        <dbReference type="SAM" id="Coils"/>
    </source>
</evidence>
<keyword evidence="2" id="KW-0812">Transmembrane</keyword>
<evidence type="ECO:0000313" key="3">
    <source>
        <dbReference type="EMBL" id="TCK62302.1"/>
    </source>
</evidence>
<reference evidence="3 4" key="1">
    <citation type="submission" date="2019-03" db="EMBL/GenBank/DDBJ databases">
        <title>Genomic Encyclopedia of Type Strains, Phase IV (KMG-IV): sequencing the most valuable type-strain genomes for metagenomic binning, comparative biology and taxonomic classification.</title>
        <authorList>
            <person name="Goeker M."/>
        </authorList>
    </citation>
    <scope>NUCLEOTIDE SEQUENCE [LARGE SCALE GENOMIC DNA]</scope>
    <source>
        <strain evidence="3 4">DSM 24984</strain>
    </source>
</reference>
<accession>A0A4R1KCP5</accession>
<keyword evidence="2" id="KW-0472">Membrane</keyword>
<sequence>MLKGYIVFTVMLSILLISELVLINSYNCDSEFPWIALSAFIASFVPLYGSLAYFKKAIRDTSKMKKDAELFKELVEVLPPEKTISFFKHTDFHESVLRSELDGLRQFRACWSSVDKEFFDKKIETGKKKIYSAIDTFMAKYSTYTAPIGDGDFASVFPDSIHNVILSETRVNSLREQADELNSLADNLANQYEVFVRESRNKLII</sequence>
<organism evidence="3 4">
    <name type="scientific">Seleniivibrio woodruffii</name>
    <dbReference type="NCBI Taxonomy" id="1078050"/>
    <lineage>
        <taxon>Bacteria</taxon>
        <taxon>Pseudomonadati</taxon>
        <taxon>Deferribacterota</taxon>
        <taxon>Deferribacteres</taxon>
        <taxon>Deferribacterales</taxon>
        <taxon>Geovibrionaceae</taxon>
        <taxon>Seleniivibrio</taxon>
    </lineage>
</organism>
<dbReference type="AlphaFoldDB" id="A0A4R1KCP5"/>
<gene>
    <name evidence="3" type="ORF">C8D98_0825</name>
</gene>
<dbReference type="EMBL" id="SMGG01000003">
    <property type="protein sequence ID" value="TCK62302.1"/>
    <property type="molecule type" value="Genomic_DNA"/>
</dbReference>
<feature type="transmembrane region" description="Helical" evidence="2">
    <location>
        <begin position="32"/>
        <end position="54"/>
    </location>
</feature>
<name>A0A4R1KCP5_9BACT</name>
<evidence type="ECO:0000313" key="4">
    <source>
        <dbReference type="Proteomes" id="UP000294614"/>
    </source>
</evidence>
<feature type="coiled-coil region" evidence="1">
    <location>
        <begin position="171"/>
        <end position="198"/>
    </location>
</feature>
<proteinExistence type="predicted"/>
<evidence type="ECO:0000256" key="2">
    <source>
        <dbReference type="SAM" id="Phobius"/>
    </source>
</evidence>
<keyword evidence="4" id="KW-1185">Reference proteome</keyword>
<dbReference type="RefSeq" id="WP_132872268.1">
    <property type="nucleotide sequence ID" value="NZ_SMGG01000003.1"/>
</dbReference>
<protein>
    <submittedName>
        <fullName evidence="3">Uncharacterized protein</fullName>
    </submittedName>
</protein>
<dbReference type="Proteomes" id="UP000294614">
    <property type="component" value="Unassembled WGS sequence"/>
</dbReference>
<comment type="caution">
    <text evidence="3">The sequence shown here is derived from an EMBL/GenBank/DDBJ whole genome shotgun (WGS) entry which is preliminary data.</text>
</comment>
<keyword evidence="1" id="KW-0175">Coiled coil</keyword>